<protein>
    <recommendedName>
        <fullName evidence="1">Transposase IS116/IS110/IS902 C-terminal domain-containing protein</fullName>
    </recommendedName>
</protein>
<comment type="caution">
    <text evidence="2">The sequence shown here is derived from an EMBL/GenBank/DDBJ whole genome shotgun (WGS) entry which is preliminary data.</text>
</comment>
<proteinExistence type="predicted"/>
<dbReference type="PANTHER" id="PTHR33055:SF15">
    <property type="entry name" value="TRANSPOSASE-RELATED"/>
    <property type="match status" value="1"/>
</dbReference>
<dbReference type="Gene3D" id="1.10.150.20">
    <property type="entry name" value="5' to 3' exonuclease, C-terminal subdomain"/>
    <property type="match status" value="1"/>
</dbReference>
<dbReference type="EMBL" id="BAAADM010000043">
    <property type="protein sequence ID" value="GAA0440738.1"/>
    <property type="molecule type" value="Genomic_DNA"/>
</dbReference>
<dbReference type="Pfam" id="PF02371">
    <property type="entry name" value="Transposase_20"/>
    <property type="match status" value="1"/>
</dbReference>
<name>A0ABP3J3P3_9BACI</name>
<reference evidence="3" key="1">
    <citation type="journal article" date="2019" name="Int. J. Syst. Evol. Microbiol.">
        <title>The Global Catalogue of Microorganisms (GCM) 10K type strain sequencing project: providing services to taxonomists for standard genome sequencing and annotation.</title>
        <authorList>
            <consortium name="The Broad Institute Genomics Platform"/>
            <consortium name="The Broad Institute Genome Sequencing Center for Infectious Disease"/>
            <person name="Wu L."/>
            <person name="Ma J."/>
        </authorList>
    </citation>
    <scope>NUCLEOTIDE SEQUENCE [LARGE SCALE GENOMIC DNA]</scope>
    <source>
        <strain evidence="3">JCM 12149</strain>
    </source>
</reference>
<gene>
    <name evidence="2" type="ORF">GCM10008983_17230</name>
</gene>
<dbReference type="Proteomes" id="UP001501459">
    <property type="component" value="Unassembled WGS sequence"/>
</dbReference>
<sequence length="253" mass="29084">MEPIRQSSWSQQDIIFPEYKKVFGSIYSNVSLHMLLDFPTPGSVLSVGIEKLAESIKSYCHTRSYSWALNKATRLHEAALMDPFQEALYHSPIISLKMYIKLLFEYQEHLSVLKHEIDDQAKKLDDYHLIQSIPGVGDKIAATILSEIGEIERFCHPKKLAAFSGVDPRVHESGKFKATQNRMTKRGSSKLRQALYTAVLCGLRKSRNTKLIAYYQSKREEGKPHKVVMGACMNKLIHWIFYMLKRKEAFVET</sequence>
<dbReference type="NCBIfam" id="NF033542">
    <property type="entry name" value="transpos_IS110"/>
    <property type="match status" value="1"/>
</dbReference>
<dbReference type="InterPro" id="IPR003346">
    <property type="entry name" value="Transposase_20"/>
</dbReference>
<evidence type="ECO:0000313" key="3">
    <source>
        <dbReference type="Proteomes" id="UP001501459"/>
    </source>
</evidence>
<accession>A0ABP3J3P3</accession>
<feature type="domain" description="Transposase IS116/IS110/IS902 C-terminal" evidence="1">
    <location>
        <begin position="128"/>
        <end position="216"/>
    </location>
</feature>
<dbReference type="InterPro" id="IPR047650">
    <property type="entry name" value="Transpos_IS110"/>
</dbReference>
<evidence type="ECO:0000313" key="2">
    <source>
        <dbReference type="EMBL" id="GAA0440738.1"/>
    </source>
</evidence>
<keyword evidence="3" id="KW-1185">Reference proteome</keyword>
<dbReference type="PANTHER" id="PTHR33055">
    <property type="entry name" value="TRANSPOSASE FOR INSERTION SEQUENCE ELEMENT IS1111A"/>
    <property type="match status" value="1"/>
</dbReference>
<evidence type="ECO:0000259" key="1">
    <source>
        <dbReference type="Pfam" id="PF02371"/>
    </source>
</evidence>
<organism evidence="2 3">
    <name type="scientific">Lentibacillus halophilus</name>
    <dbReference type="NCBI Taxonomy" id="295065"/>
    <lineage>
        <taxon>Bacteria</taxon>
        <taxon>Bacillati</taxon>
        <taxon>Bacillota</taxon>
        <taxon>Bacilli</taxon>
        <taxon>Bacillales</taxon>
        <taxon>Bacillaceae</taxon>
        <taxon>Lentibacillus</taxon>
    </lineage>
</organism>